<comment type="caution">
    <text evidence="1">The sequence shown here is derived from an EMBL/GenBank/DDBJ whole genome shotgun (WGS) entry which is preliminary data.</text>
</comment>
<dbReference type="RefSeq" id="WP_166451054.1">
    <property type="nucleotide sequence ID" value="NZ_JAAOMA010000004.1"/>
</dbReference>
<evidence type="ECO:0000313" key="1">
    <source>
        <dbReference type="EMBL" id="NHR04544.1"/>
    </source>
</evidence>
<gene>
    <name evidence="1" type="ORF">HA052_04975</name>
</gene>
<evidence type="ECO:0008006" key="3">
    <source>
        <dbReference type="Google" id="ProtNLM"/>
    </source>
</evidence>
<dbReference type="Proteomes" id="UP001515641">
    <property type="component" value="Unassembled WGS sequence"/>
</dbReference>
<keyword evidence="2" id="KW-1185">Reference proteome</keyword>
<accession>A0ABX0L4Y2</accession>
<proteinExistence type="predicted"/>
<protein>
    <recommendedName>
        <fullName evidence="3">General secretion pathway protein GspM</fullName>
    </recommendedName>
</protein>
<organism evidence="1 2">
    <name type="scientific">Chromobacterium fluminis</name>
    <dbReference type="NCBI Taxonomy" id="3044269"/>
    <lineage>
        <taxon>Bacteria</taxon>
        <taxon>Pseudomonadati</taxon>
        <taxon>Pseudomonadota</taxon>
        <taxon>Betaproteobacteria</taxon>
        <taxon>Neisseriales</taxon>
        <taxon>Chromobacteriaceae</taxon>
        <taxon>Chromobacterium</taxon>
    </lineage>
</organism>
<dbReference type="EMBL" id="JAAOMA010000004">
    <property type="protein sequence ID" value="NHR04544.1"/>
    <property type="molecule type" value="Genomic_DNA"/>
</dbReference>
<sequence length="175" mass="19281">MPSMSITRKHFLVVLAALLITSIYVLRSGTERAAEAAGRRAQSEQQLKQAETVQKGLRHAVAGAHEKPLLSLDRELAETLLMLEQNRAVNMLEFSSLNTTKAQASRDAIPLDGISSPLGQTDNSVRSVDLFIKANYHDYIGLKRFLSSISKRPVAIRKLKVNTTSVEMNLLVLGI</sequence>
<reference evidence="1 2" key="1">
    <citation type="submission" date="2020-03" db="EMBL/GenBank/DDBJ databases">
        <title>Draft genome sequence of environmentally isolated cultures.</title>
        <authorList>
            <person name="Wilson H.S."/>
            <person name="De Leon M.E."/>
        </authorList>
    </citation>
    <scope>NUCLEOTIDE SEQUENCE [LARGE SCALE GENOMIC DNA]</scope>
    <source>
        <strain evidence="1 2">HSC-31F16</strain>
    </source>
</reference>
<name>A0ABX0L4Y2_9NEIS</name>
<evidence type="ECO:0000313" key="2">
    <source>
        <dbReference type="Proteomes" id="UP001515641"/>
    </source>
</evidence>